<reference evidence="5" key="1">
    <citation type="submission" date="2017-03" db="EMBL/GenBank/DDBJ databases">
        <authorList>
            <person name="Afonso C.L."/>
            <person name="Miller P.J."/>
            <person name="Scott M.A."/>
            <person name="Spackman E."/>
            <person name="Goraichik I."/>
            <person name="Dimitrov K.M."/>
            <person name="Suarez D.L."/>
            <person name="Swayne D.E."/>
        </authorList>
    </citation>
    <scope>NUCLEOTIDE SEQUENCE</scope>
    <source>
        <strain evidence="5">QT12</strain>
    </source>
</reference>
<dbReference type="Gene3D" id="1.20.120.530">
    <property type="entry name" value="GntR ligand-binding domain-like"/>
    <property type="match status" value="1"/>
</dbReference>
<evidence type="ECO:0000313" key="5">
    <source>
        <dbReference type="EMBL" id="ARD05472.1"/>
    </source>
</evidence>
<evidence type="ECO:0000259" key="4">
    <source>
        <dbReference type="PROSITE" id="PS50949"/>
    </source>
</evidence>
<dbReference type="SMART" id="SM00895">
    <property type="entry name" value="FCD"/>
    <property type="match status" value="1"/>
</dbReference>
<dbReference type="InterPro" id="IPR011711">
    <property type="entry name" value="GntR_C"/>
</dbReference>
<dbReference type="PROSITE" id="PS50949">
    <property type="entry name" value="HTH_GNTR"/>
    <property type="match status" value="1"/>
</dbReference>
<keyword evidence="1" id="KW-0805">Transcription regulation</keyword>
<name>A0A1V0J9R2_COMTE</name>
<dbReference type="InterPro" id="IPR008920">
    <property type="entry name" value="TF_FadR/GntR_C"/>
</dbReference>
<dbReference type="AlphaFoldDB" id="A0A1V0J9R2"/>
<dbReference type="SUPFAM" id="SSF48008">
    <property type="entry name" value="GntR ligand-binding domain-like"/>
    <property type="match status" value="1"/>
</dbReference>
<evidence type="ECO:0000256" key="3">
    <source>
        <dbReference type="ARBA" id="ARBA00023163"/>
    </source>
</evidence>
<sequence>MDMGLDDPLSQLAWQNLKDDIISGALPPGARLRIGMLRDTYGIGASPLREALFRLVSDGFVISMERRGFVVAPMSLSEFRDLTNVRKLLEKEALSASLANGDDEWEANVLGAFHRLAKAHKRLASKAEGAVEEWETLNEAFHDALVAACGSPFTLRFRSSVFAYTQRYRRICLSITSVSRDALAEHRQLCELALKRDIKKVLVLIDHHLEATYKKVEQSGSLPLNLNSPPPQAAAH</sequence>
<evidence type="ECO:0000256" key="2">
    <source>
        <dbReference type="ARBA" id="ARBA00023125"/>
    </source>
</evidence>
<dbReference type="InterPro" id="IPR036388">
    <property type="entry name" value="WH-like_DNA-bd_sf"/>
</dbReference>
<dbReference type="Pfam" id="PF00392">
    <property type="entry name" value="GntR"/>
    <property type="match status" value="1"/>
</dbReference>
<dbReference type="SUPFAM" id="SSF46785">
    <property type="entry name" value="Winged helix' DNA-binding domain"/>
    <property type="match status" value="1"/>
</dbReference>
<dbReference type="PANTHER" id="PTHR43537">
    <property type="entry name" value="TRANSCRIPTIONAL REGULATOR, GNTR FAMILY"/>
    <property type="match status" value="1"/>
</dbReference>
<protein>
    <submittedName>
        <fullName evidence="5">GntR family transcriptional regulator</fullName>
    </submittedName>
</protein>
<gene>
    <name evidence="5" type="primary">mab8</name>
    <name evidence="5" type="ORF">73</name>
</gene>
<dbReference type="InterPro" id="IPR036390">
    <property type="entry name" value="WH_DNA-bd_sf"/>
</dbReference>
<dbReference type="Pfam" id="PF07729">
    <property type="entry name" value="FCD"/>
    <property type="match status" value="1"/>
</dbReference>
<keyword evidence="2" id="KW-0238">DNA-binding</keyword>
<dbReference type="GO" id="GO:0003700">
    <property type="term" value="F:DNA-binding transcription factor activity"/>
    <property type="evidence" value="ECO:0007669"/>
    <property type="project" value="InterPro"/>
</dbReference>
<accession>A0A1V0J9R2</accession>
<dbReference type="EMBL" id="KY697272">
    <property type="protein sequence ID" value="ARD05472.1"/>
    <property type="molecule type" value="Genomic_DNA"/>
</dbReference>
<dbReference type="SMART" id="SM00345">
    <property type="entry name" value="HTH_GNTR"/>
    <property type="match status" value="1"/>
</dbReference>
<dbReference type="Gene3D" id="1.10.10.10">
    <property type="entry name" value="Winged helix-like DNA-binding domain superfamily/Winged helix DNA-binding domain"/>
    <property type="match status" value="1"/>
</dbReference>
<organism evidence="5">
    <name type="scientific">Comamonas testosteroni</name>
    <name type="common">Pseudomonas testosteroni</name>
    <dbReference type="NCBI Taxonomy" id="285"/>
    <lineage>
        <taxon>Bacteria</taxon>
        <taxon>Pseudomonadati</taxon>
        <taxon>Pseudomonadota</taxon>
        <taxon>Betaproteobacteria</taxon>
        <taxon>Burkholderiales</taxon>
        <taxon>Comamonadaceae</taxon>
        <taxon>Comamonas</taxon>
    </lineage>
</organism>
<proteinExistence type="predicted"/>
<dbReference type="InterPro" id="IPR000524">
    <property type="entry name" value="Tscrpt_reg_HTH_GntR"/>
</dbReference>
<dbReference type="PANTHER" id="PTHR43537:SF20">
    <property type="entry name" value="HTH-TYPE TRANSCRIPTIONAL REPRESSOR GLAR"/>
    <property type="match status" value="1"/>
</dbReference>
<keyword evidence="3" id="KW-0804">Transcription</keyword>
<feature type="domain" description="HTH gntR-type" evidence="4">
    <location>
        <begin position="7"/>
        <end position="74"/>
    </location>
</feature>
<evidence type="ECO:0000256" key="1">
    <source>
        <dbReference type="ARBA" id="ARBA00023015"/>
    </source>
</evidence>
<dbReference type="GO" id="GO:0003677">
    <property type="term" value="F:DNA binding"/>
    <property type="evidence" value="ECO:0007669"/>
    <property type="project" value="UniProtKB-KW"/>
</dbReference>